<feature type="compositionally biased region" description="Low complexity" evidence="1">
    <location>
        <begin position="909"/>
        <end position="934"/>
    </location>
</feature>
<dbReference type="Pfam" id="PF10102">
    <property type="entry name" value="DUF2341"/>
    <property type="match status" value="1"/>
</dbReference>
<dbReference type="SUPFAM" id="SSF49899">
    <property type="entry name" value="Concanavalin A-like lectins/glucanases"/>
    <property type="match status" value="1"/>
</dbReference>
<reference evidence="4 5" key="1">
    <citation type="journal article" date="2016" name="Nat. Commun.">
        <title>Thousands of microbial genomes shed light on interconnected biogeochemical processes in an aquifer system.</title>
        <authorList>
            <person name="Anantharaman K."/>
            <person name="Brown C.T."/>
            <person name="Hug L.A."/>
            <person name="Sharon I."/>
            <person name="Castelle C.J."/>
            <person name="Probst A.J."/>
            <person name="Thomas B.C."/>
            <person name="Singh A."/>
            <person name="Wilkins M.J."/>
            <person name="Karaoz U."/>
            <person name="Brodie E.L."/>
            <person name="Williams K.H."/>
            <person name="Hubbard S.S."/>
            <person name="Banfield J.F."/>
        </authorList>
    </citation>
    <scope>NUCLEOTIDE SEQUENCE [LARGE SCALE GENOMIC DNA]</scope>
</reference>
<evidence type="ECO:0000259" key="3">
    <source>
        <dbReference type="Pfam" id="PF12728"/>
    </source>
</evidence>
<dbReference type="Pfam" id="PF12728">
    <property type="entry name" value="HTH_17"/>
    <property type="match status" value="1"/>
</dbReference>
<dbReference type="GO" id="GO:0003677">
    <property type="term" value="F:DNA binding"/>
    <property type="evidence" value="ECO:0007669"/>
    <property type="project" value="InterPro"/>
</dbReference>
<feature type="compositionally biased region" description="Low complexity" evidence="1">
    <location>
        <begin position="827"/>
        <end position="838"/>
    </location>
</feature>
<dbReference type="EMBL" id="MHKE01000016">
    <property type="protein sequence ID" value="OGY83032.1"/>
    <property type="molecule type" value="Genomic_DNA"/>
</dbReference>
<dbReference type="GO" id="GO:0006355">
    <property type="term" value="P:regulation of DNA-templated transcription"/>
    <property type="evidence" value="ECO:0007669"/>
    <property type="project" value="InterPro"/>
</dbReference>
<feature type="region of interest" description="Disordered" evidence="1">
    <location>
        <begin position="817"/>
        <end position="838"/>
    </location>
</feature>
<organism evidence="4 5">
    <name type="scientific">Candidatus Kerfeldbacteria bacterium RIFCSPLOWO2_01_FULL_48_11</name>
    <dbReference type="NCBI Taxonomy" id="1798543"/>
    <lineage>
        <taxon>Bacteria</taxon>
        <taxon>Candidatus Kerfeldiibacteriota</taxon>
    </lineage>
</organism>
<accession>A0A1G2B1H7</accession>
<dbReference type="Gene3D" id="1.10.1660.10">
    <property type="match status" value="1"/>
</dbReference>
<dbReference type="InterPro" id="IPR041657">
    <property type="entry name" value="HTH_17"/>
</dbReference>
<comment type="caution">
    <text evidence="4">The sequence shown here is derived from an EMBL/GenBank/DDBJ whole genome shotgun (WGS) entry which is preliminary data.</text>
</comment>
<feature type="region of interest" description="Disordered" evidence="1">
    <location>
        <begin position="699"/>
        <end position="728"/>
    </location>
</feature>
<dbReference type="Proteomes" id="UP000179164">
    <property type="component" value="Unassembled WGS sequence"/>
</dbReference>
<sequence length="4553" mass="473048">MSLPKLLSLEQVSDILGVHPNTLRNWDIKGKLKAIRVGTRRDRRYEREQIETTYYQLHGRLSDGVGRQVAPKIFSPPVAIFALVHVVVMALFFHVSAMGVHDTRVGQEQGIVLGTTTDLFRLEPTVCEGWTSADRAKRIEAMVSSTIGDFTQGNAASLSSVQLTQYGSEEGTTELDAIPSEILCGGYVLPEKFTAESQKGVLSLSDIRVLISLGIDGYAGSEDVLTFSYSIDGKRWIPIDSFGLIEDMSNATHQGYWSFPMSVDSLSDISSLQVKASYNAVPSAEESVAYLDGMIIEANLEQLDETSREIVESVELPKTDFTSEENPTVSVAVEERSALSFIGIGTTQREVEGVTLTSPAGTKADVEVGVQEKKEGGTTTLAYSVPQDQLTRPGQYTISMNITQDGETEVVTKDFSWGVLAVNPNQSVYAPGQDATFSIGVLDDKGGIVCDAEVELVVTDSTGAVAAHLSTKDGSISVSDVCHIKDIYTEPDYTGSFSPKSAGTYQMELTATHTNGTHSIRDTFIVEERPSFTVKRTGPTRVFPVLYQPMQLEVTAQEDFEGEIIERVPADFVIRAGNDGKVRQADTEKEIVWNSTISAGDTITLGYEFKSPEKSPELFHVGEVTIGDWHEGRKWQLAIDPTYMHLLLDTGDSTPTGWTDVTATYTDKFIRGETAANFGATGGGATHTHSPVITQNLASTGKAQSGSANWRTAKSHDHALSGESTSSENNLPAYRNFKIIKNDTGIPATIPQNGIALFDDNPGMPGSGWTRQSSQDSKMIRIDSVAETLGSDTHTHTQTWSTLDADAEGLSVATNNTAASGSDISHTHTAPTSSATASATSLPPYIEVIVGKADANTSVPSGTIGLFDADPGAGWDLRSDSGDHFYQQFARGAAAYNSTSQGASTHTHTGLTSGVSGAAASATGQSTAGSNSAGNAHTHTLTANFDTIDHKPPYVNFVYAEKVDVTNIDISGSIKGTNESSFIGNPPCNGSTAVVSIRVDGGAESTTTCANSTGNFSFTAVNAGAGKTITLYLNSNSTPKANLIMVSGGVNITGADLYEDRMIVRDEQDGTATILDLLDYDNDQNATDMLFDADDLATDALTVDSGKELHIWTGDTLDPGGTVTTQGSGNLHIDDNATAQIDNGSSAIAGDVLVDGGATFSVQANVSISGGDITTSGTSPTVSYIGTPTVTMSGTGSVGGGTTPSITFYNLTQSSGSISLSDAVVTDNNFSVSGGTFTPAPNSDLKIKNDFTLTAGTTFTKASGSGKLIFNGDLTFTDNTSPKQDLGNVQIGLSPDVIELASDMVATSLTVTAADTFNTNGYDLDIGTGGITIAGIFDATDDIEADTYINTEGVFDIQSGATFTQGDSTVTFDGASGTDDLITNGAFSLYNLVVNGSSEVVELEDPLDVDNNITITNGTLDVKSGEDNAITIGGNWDNNSTFTSRSGTVTFDAADMSNTIEAGGSSFNNVTFQGSDGAGGWTFQTNDATVAGTIDVDTSDEMAIASGRTVTHSGSTLTLDGIISGAGRLTYQSGTVFPMTGWISSILRIDGTSADRTVPSRTFGGPMELYSNSSSAARTFTMGSAASQEIVIDGYLYAMADNSQNVTVEANTYNPSITVRGDLDFTGGGGGTETINAGSNSWSLGGNVNFSDGTFTHNSGTVKFIAGDTGNTINADNDTFNNVQFGTDWLTGYSYRQKVSFDASALSGSVSNFPVMVHVDNSSKFSSFWSHVTDTTNGYDIVFTDRDGTVLDYHFEKFNYAGSDLVAWVEMPQLDASRTDYLYMYYGRASAPNQLDENGTYDSDGSFVDVQHLEESPNDGVAGHINSVSSSYAGTPQNFQDGGGGTTDATGRIDGADDFAGDDDYVNTTYNAALDPDSITWSAWVQFADLSGSNYGGVLSRNNGNDAYNIMLVESTDRVRFYVKKAAASTCGGGWSCVEYGTSVNTSDWYLLTLTHNGGTGRLEGFVNGDSIGSDTVVGAVQKLSSDVRIGHYAGGTYADGIIDEMKLSNTVRSNDWIKAEYLSESETLIVNSGNGWSAEETGAAGAWSPLTNAMTVTNDLTMTAGTFNTASGTADVTVNGNVTCGATCGTISMTTTNTFTQSVSASKNFGTTTGTTAWTFNNLTFQSSANTPTITFNAGTGLITVNSTLTLTNGGTSLTVDNETSNDRDFDLANVTIGTTTEYKASSTEDFTVSGDWTLNGTFTRNSGTVTFDPGDSNSTLEGSTTSFNNLTINPSSSNTVTTNISVNVYGVLNVAANDTLSIASAKQLIQQSGSLTLSGTIGGAGKYRWYLASPTDLPTTGIISCTLSYEALYGNQNIVNRTYDGPVEIHGDPVSTRTDTASSGTLTFNSTLTTYYDGASFTLDFVTNNPIVVVVGDFTNDTSAVFSAPDADGSFTLSANYTNNGTFTHNNGEVIFNSPTTAEISTGGTGIGQLFYNVEFNGSDTSGTWTVTPNDMEVKNNIVIDILDIVEIPSSRRLRQITNTGTLSLDGEIMGDGRFEYASTTEFPGTGDVNVDVQFYSQYGNQKFAGRVFGGDVEFVGWSGVSRTFTANDSNPVAFDGNVTTTDVDTAFTLDFSTNNPAVTIGGTLTLSSLATFSASSATYLQGSYVNNGTFTDSGGTVYLNGSSTQTLSGTMTGSSDFNNLTITNTSGSHSGCETSFTPGIEFAADMTVSGTYRIVTTDPNPDGIMRVEYLSGSTYIITNINWVGTETYPVIFRNSNLTSGTWNLNVSGTQAVSWVDVARSDATPGSIIDADDGTNADCGSPPNVDWDFEAPRDFAGFARGTGESGSIGDSICNGSTAVLTLRINGADNGSTSCALTTGAYSFTGITVSTGDTATIYLNGASASKANLVFVHGGTNLTDADLYQDRVIARDNFGGVLTISEMADWDNDDDSTNMLFTANTNLVVEDNYELHIWTGDTLDPGGTVTTGGTGDVHVDDSAIVYFDTATNTVGDDILVDAGATLYIDANTSVNGGAITTTTTGVINTTGGTPTLTMSGTGAIGGGSGAITIYNLTTTGTGTTSLTGTGTNTISNDVSVGTGTTLDIQQSVTVGGGDLTTTGSGSITTTSGTPLVTINTTGTLGGDTTGTITIHDLTFGSGTHTFGSEFTVNDDLTLAGDITPGTSTVTMAGTDGAATLNGAGGNSDFNNLTIDSNAVGTTITLSTGDVDVTGALAVDTGDTLSISSERMLRWQGSGFTLNGTISGAGRLTVQTNNPIATSGTLSTIVRFDVANNAGTMPARTYGSDVEIYSNKSCVAQGGCTLTTTMGGPGTHTIQGNLYIWEDDCGAGPGDTCFQVVLSADENNPTVNVTGDVDFIGSGIGSSNPSFQAGNGMWTVQGNVDFTAGTYTTTATTNTLKMTGASKSITGNNQTLYNFTVDPTSSIITAATSNFTVSHTLTVASGETFQIAASRTVTIASTGSLSLAATGTISGTDGRLTYKAASGFPAAGTGTVSSIVRYDATDNNQTMSARTYGNLTEIVNTSNSSARTVTVGDEEFQGVTLGSSLTQSLWLSASGSQSVTLDLTMFAPTMTAPEMVYLGANTIFDAAPGTELTLQGDLYNYGTFNANGGTVNFAGIDGTTQQLIGDTTFYDFTASTASNSTGRTLRFAGSSTTTVTGTWTITGFSGKVITLQSSDTNSWTINPTAASVTYVSVSRSTNSGNPFCASFSTDGLNNSGWYITVDGTCEITVSGNLYTAEGAGAIDCNLTNKTVKIQATTAGGPYTGECTTDTGDFSISNVSLTDPGDTLVVFIDGESEKGVTVTRTAYDAGNISGLNVYQDTAIVRREGSYTVSNSHMDLYDSNDNGSIPYTVTTNALTVASGTELHVWTGDTYDPNGTITTDATGGDYHVDDAALAYIDTATSAIGRDILVDDNADMYITANTTVGGGDITTSGTNALVSASGTVTVSGTGSIGGGTTPSIAFTNLTISGTQTMASATTTTADLTVNGTMDGSAAVTTTVYGSIAGTGTISMTGGTVEQRVAAAKNFGTTAGSNTWTFNNLTFSNSSGSSRTITTQAGTGGITINGTLLISKTGGTAATILSAGTGRVWTLANPNSSAPFDIDQASGSLTPSTSTFTFSGDNDGGDVTVENASYYDLILGGPVAENYAPEGTTSLTNDLTIDTNATLNGTQDVSVRGSVGGGGAVSLTGGTFVHNVRAAETFGSTSGSNNWTFNNLSLENSSFTTAFTITMSSGGNGEIITNGTLGVGLVDGIRTTTVDNETNDRIINANGAVSIENAGILQASSTASFTVGGNWTNNSGQFTAGTGTVTLDGTGQQTLSGQMTGASDRFNDLTVTNTGASDPDIIFSTNAETLDTFTAATAGSQLRFNAGSTYTFQHIVFDGQTAATRVVLRSSSSPTQWNINVAGTRSVQATDVQDSYACGQAPDIDATHISNKDSTNNDCWDFTAITFTLSANTINLGTLSAGGVSTSTHTIRTVTSADSGYTTLVYDDGNLRIGANDIDDVVGGIVNAGSEEYGVATSDNGQAIAEDDGCDGNPSSPLTTSQQAIAGATSGPVDEEITVCYTASINSSTVAGAYQHIVTYVTVGLF</sequence>
<evidence type="ECO:0000256" key="1">
    <source>
        <dbReference type="SAM" id="MobiDB-lite"/>
    </source>
</evidence>
<proteinExistence type="predicted"/>
<gene>
    <name evidence="4" type="ORF">A2898_00730</name>
</gene>
<dbReference type="InterPro" id="IPR009061">
    <property type="entry name" value="DNA-bd_dom_put_sf"/>
</dbReference>
<protein>
    <recommendedName>
        <fullName evidence="6">HTH merR-type domain-containing protein</fullName>
    </recommendedName>
</protein>
<dbReference type="InterPro" id="IPR013320">
    <property type="entry name" value="ConA-like_dom_sf"/>
</dbReference>
<dbReference type="SUPFAM" id="SSF46955">
    <property type="entry name" value="Putative DNA-binding domain"/>
    <property type="match status" value="1"/>
</dbReference>
<evidence type="ECO:0000313" key="4">
    <source>
        <dbReference type="EMBL" id="OGY83032.1"/>
    </source>
</evidence>
<evidence type="ECO:0000313" key="5">
    <source>
        <dbReference type="Proteomes" id="UP000179164"/>
    </source>
</evidence>
<dbReference type="InterPro" id="IPR018765">
    <property type="entry name" value="DUF2341"/>
</dbReference>
<dbReference type="STRING" id="1798543.A2898_00730"/>
<dbReference type="CDD" id="cd04762">
    <property type="entry name" value="HTH_MerR-trunc"/>
    <property type="match status" value="1"/>
</dbReference>
<feature type="domain" description="DUF2341" evidence="2">
    <location>
        <begin position="1737"/>
        <end position="1802"/>
    </location>
</feature>
<feature type="domain" description="Helix-turn-helix" evidence="3">
    <location>
        <begin position="6"/>
        <end position="51"/>
    </location>
</feature>
<name>A0A1G2B1H7_9BACT</name>
<feature type="compositionally biased region" description="Polar residues" evidence="1">
    <location>
        <begin position="699"/>
        <end position="712"/>
    </location>
</feature>
<evidence type="ECO:0000259" key="2">
    <source>
        <dbReference type="Pfam" id="PF10102"/>
    </source>
</evidence>
<evidence type="ECO:0008006" key="6">
    <source>
        <dbReference type="Google" id="ProtNLM"/>
    </source>
</evidence>
<feature type="region of interest" description="Disordered" evidence="1">
    <location>
        <begin position="900"/>
        <end position="935"/>
    </location>
</feature>